<dbReference type="STRING" id="4533.J3LU86"/>
<evidence type="ECO:0000256" key="3">
    <source>
        <dbReference type="ARBA" id="ARBA00006318"/>
    </source>
</evidence>
<dbReference type="HOGENOM" id="CLU_2678291_0_0_1"/>
<name>J3LU86_ORYBR</name>
<evidence type="ECO:0000313" key="12">
    <source>
        <dbReference type="EnsemblPlants" id="OB03G46120.1"/>
    </source>
</evidence>
<dbReference type="EnsemblPlants" id="OB03G46120.1">
    <property type="protein sequence ID" value="OB03G46120.1"/>
    <property type="gene ID" value="OB03G46120"/>
</dbReference>
<evidence type="ECO:0000256" key="1">
    <source>
        <dbReference type="ARBA" id="ARBA00002115"/>
    </source>
</evidence>
<evidence type="ECO:0000256" key="9">
    <source>
        <dbReference type="ARBA" id="ARBA00023136"/>
    </source>
</evidence>
<comment type="subcellular location">
    <subcellularLocation>
        <location evidence="2">Membrane</location>
        <topology evidence="2">Single-pass membrane protein</topology>
    </subcellularLocation>
</comment>
<evidence type="ECO:0000313" key="13">
    <source>
        <dbReference type="Proteomes" id="UP000006038"/>
    </source>
</evidence>
<evidence type="ECO:0000256" key="5">
    <source>
        <dbReference type="ARBA" id="ARBA00022531"/>
    </source>
</evidence>
<evidence type="ECO:0000256" key="10">
    <source>
        <dbReference type="ARBA" id="ARBA00033429"/>
    </source>
</evidence>
<dbReference type="GO" id="GO:0015979">
    <property type="term" value="P:photosynthesis"/>
    <property type="evidence" value="ECO:0007669"/>
    <property type="project" value="UniProtKB-KW"/>
</dbReference>
<evidence type="ECO:0000256" key="4">
    <source>
        <dbReference type="ARBA" id="ARBA00019868"/>
    </source>
</evidence>
<dbReference type="PANTHER" id="PTHR36082:SF2">
    <property type="entry name" value="PHOTOSYSTEM I REACTION CENTER SUBUNIT IX"/>
    <property type="match status" value="1"/>
</dbReference>
<sequence>MIITYSNKKGEFSMHGIKTFFSIAPVLNTLWFRTITSLLIGINRLFSDALSFFYSSCCYARNRIICDIYIQWICQ</sequence>
<keyword evidence="6 11" id="KW-0812">Transmembrane</keyword>
<organism evidence="12">
    <name type="scientific">Oryza brachyantha</name>
    <name type="common">malo sina</name>
    <dbReference type="NCBI Taxonomy" id="4533"/>
    <lineage>
        <taxon>Eukaryota</taxon>
        <taxon>Viridiplantae</taxon>
        <taxon>Streptophyta</taxon>
        <taxon>Embryophyta</taxon>
        <taxon>Tracheophyta</taxon>
        <taxon>Spermatophyta</taxon>
        <taxon>Magnoliopsida</taxon>
        <taxon>Liliopsida</taxon>
        <taxon>Poales</taxon>
        <taxon>Poaceae</taxon>
        <taxon>BOP clade</taxon>
        <taxon>Oryzoideae</taxon>
        <taxon>Oryzeae</taxon>
        <taxon>Oryzinae</taxon>
        <taxon>Oryza</taxon>
    </lineage>
</organism>
<dbReference type="PANTHER" id="PTHR36082">
    <property type="match status" value="1"/>
</dbReference>
<keyword evidence="7" id="KW-0603">Photosystem I</keyword>
<dbReference type="SUPFAM" id="SSF81544">
    <property type="entry name" value="Subunit IX of photosystem I reaction centre, PsaJ"/>
    <property type="match status" value="1"/>
</dbReference>
<feature type="transmembrane region" description="Helical" evidence="11">
    <location>
        <begin position="20"/>
        <end position="42"/>
    </location>
</feature>
<dbReference type="InterPro" id="IPR036062">
    <property type="entry name" value="PSI_PsaJ_sf"/>
</dbReference>
<dbReference type="AlphaFoldDB" id="J3LU86"/>
<evidence type="ECO:0000256" key="6">
    <source>
        <dbReference type="ARBA" id="ARBA00022692"/>
    </source>
</evidence>
<dbReference type="Gramene" id="OB03G46120.1">
    <property type="protein sequence ID" value="OB03G46120.1"/>
    <property type="gene ID" value="OB03G46120"/>
</dbReference>
<accession>J3LU86</accession>
<evidence type="ECO:0000256" key="7">
    <source>
        <dbReference type="ARBA" id="ARBA00022836"/>
    </source>
</evidence>
<dbReference type="HAMAP" id="MF_00522">
    <property type="entry name" value="PSI_PsaJ"/>
    <property type="match status" value="1"/>
</dbReference>
<keyword evidence="5" id="KW-0602">Photosynthesis</keyword>
<evidence type="ECO:0000256" key="2">
    <source>
        <dbReference type="ARBA" id="ARBA00004167"/>
    </source>
</evidence>
<comment type="similarity">
    <text evidence="3">Belongs to the PsaJ family.</text>
</comment>
<comment type="function">
    <text evidence="1">May help in the organization of the PsaE and PsaF subunits.</text>
</comment>
<evidence type="ECO:0000256" key="8">
    <source>
        <dbReference type="ARBA" id="ARBA00022989"/>
    </source>
</evidence>
<evidence type="ECO:0000256" key="11">
    <source>
        <dbReference type="SAM" id="Phobius"/>
    </source>
</evidence>
<keyword evidence="8 11" id="KW-1133">Transmembrane helix</keyword>
<dbReference type="Gene3D" id="1.20.5.510">
    <property type="entry name" value="Single helix bin"/>
    <property type="match status" value="1"/>
</dbReference>
<reference evidence="12" key="1">
    <citation type="journal article" date="2013" name="Nat. Commun.">
        <title>Whole-genome sequencing of Oryza brachyantha reveals mechanisms underlying Oryza genome evolution.</title>
        <authorList>
            <person name="Chen J."/>
            <person name="Huang Q."/>
            <person name="Gao D."/>
            <person name="Wang J."/>
            <person name="Lang Y."/>
            <person name="Liu T."/>
            <person name="Li B."/>
            <person name="Bai Z."/>
            <person name="Luis Goicoechea J."/>
            <person name="Liang C."/>
            <person name="Chen C."/>
            <person name="Zhang W."/>
            <person name="Sun S."/>
            <person name="Liao Y."/>
            <person name="Zhang X."/>
            <person name="Yang L."/>
            <person name="Song C."/>
            <person name="Wang M."/>
            <person name="Shi J."/>
            <person name="Liu G."/>
            <person name="Liu J."/>
            <person name="Zhou H."/>
            <person name="Zhou W."/>
            <person name="Yu Q."/>
            <person name="An N."/>
            <person name="Chen Y."/>
            <person name="Cai Q."/>
            <person name="Wang B."/>
            <person name="Liu B."/>
            <person name="Min J."/>
            <person name="Huang Y."/>
            <person name="Wu H."/>
            <person name="Li Z."/>
            <person name="Zhang Y."/>
            <person name="Yin Y."/>
            <person name="Song W."/>
            <person name="Jiang J."/>
            <person name="Jackson S.A."/>
            <person name="Wing R.A."/>
            <person name="Wang J."/>
            <person name="Chen M."/>
        </authorList>
    </citation>
    <scope>NUCLEOTIDE SEQUENCE [LARGE SCALE GENOMIC DNA]</scope>
    <source>
        <strain evidence="12">cv. IRGC 101232</strain>
    </source>
</reference>
<proteinExistence type="inferred from homology"/>
<dbReference type="Proteomes" id="UP000006038">
    <property type="component" value="Chromosome 3"/>
</dbReference>
<dbReference type="Pfam" id="PF01701">
    <property type="entry name" value="PSI_PsaJ"/>
    <property type="match status" value="1"/>
</dbReference>
<dbReference type="GO" id="GO:0009522">
    <property type="term" value="C:photosystem I"/>
    <property type="evidence" value="ECO:0007669"/>
    <property type="project" value="UniProtKB-KW"/>
</dbReference>
<reference evidence="12" key="2">
    <citation type="submission" date="2013-04" db="UniProtKB">
        <authorList>
            <consortium name="EnsemblPlants"/>
        </authorList>
    </citation>
    <scope>IDENTIFICATION</scope>
</reference>
<keyword evidence="13" id="KW-1185">Reference proteome</keyword>
<keyword evidence="9 11" id="KW-0472">Membrane</keyword>
<protein>
    <recommendedName>
        <fullName evidence="4">Photosystem I reaction center subunit IX</fullName>
    </recommendedName>
    <alternativeName>
        <fullName evidence="10">PSI-J</fullName>
    </alternativeName>
</protein>
<dbReference type="InterPro" id="IPR002615">
    <property type="entry name" value="PSI_PsaJ"/>
</dbReference>